<dbReference type="Gene3D" id="3.40.470.10">
    <property type="entry name" value="Uracil-DNA glycosylase-like domain"/>
    <property type="match status" value="1"/>
</dbReference>
<feature type="domain" description="Uracil-DNA glycosylase-like" evidence="1">
    <location>
        <begin position="45"/>
        <end position="219"/>
    </location>
</feature>
<dbReference type="InterPro" id="IPR036895">
    <property type="entry name" value="Uracil-DNA_glycosylase-like_sf"/>
</dbReference>
<evidence type="ECO:0000259" key="1">
    <source>
        <dbReference type="Pfam" id="PF03167"/>
    </source>
</evidence>
<keyword evidence="3" id="KW-1185">Reference proteome</keyword>
<dbReference type="InterPro" id="IPR005122">
    <property type="entry name" value="Uracil-DNA_glycosylase-like"/>
</dbReference>
<protein>
    <submittedName>
        <fullName evidence="2">DUF4918 family protein</fullName>
    </submittedName>
</protein>
<dbReference type="SUPFAM" id="SSF52141">
    <property type="entry name" value="Uracil-DNA glycosylase-like"/>
    <property type="match status" value="1"/>
</dbReference>
<dbReference type="CDD" id="cd19375">
    <property type="entry name" value="UDG-F3-like_SMUG2"/>
    <property type="match status" value="1"/>
</dbReference>
<gene>
    <name evidence="2" type="ORF">JMN32_13795</name>
</gene>
<dbReference type="InterPro" id="IPR032579">
    <property type="entry name" value="Phe_SMUG2-like"/>
</dbReference>
<sequence length="224" mass="26319">MTYAEKILEYYASVSIPQQLPDSVEVLYPFDREYVSAILETFYHKYFNDNHSRTFLIGINPGRFGGGSTGIPFTDPIRLKEELNIENNFDPKQELSSRFIYQMIHAIGGPEIFYKNFYFTSVSPLGFVKDGKNLNYYDIPALQECLEDYIVEEMKKQIEFGAKDTAFSLGMGKNIAYLKKLNAKHKLFKEIIPLPHPRWIMQYRLKRLNEFIQEYYNQLSRTIE</sequence>
<accession>A0A937FYX9</accession>
<dbReference type="EMBL" id="JAEUGD010000043">
    <property type="protein sequence ID" value="MBL6447387.1"/>
    <property type="molecule type" value="Genomic_DNA"/>
</dbReference>
<comment type="caution">
    <text evidence="2">The sequence shown here is derived from an EMBL/GenBank/DDBJ whole genome shotgun (WGS) entry which is preliminary data.</text>
</comment>
<dbReference type="AlphaFoldDB" id="A0A937FYX9"/>
<name>A0A937FYX9_9BACT</name>
<organism evidence="2 3">
    <name type="scientific">Fulvivirga marina</name>
    <dbReference type="NCBI Taxonomy" id="2494733"/>
    <lineage>
        <taxon>Bacteria</taxon>
        <taxon>Pseudomonadati</taxon>
        <taxon>Bacteroidota</taxon>
        <taxon>Cytophagia</taxon>
        <taxon>Cytophagales</taxon>
        <taxon>Fulvivirgaceae</taxon>
        <taxon>Fulvivirga</taxon>
    </lineage>
</organism>
<reference evidence="2" key="1">
    <citation type="submission" date="2021-01" db="EMBL/GenBank/DDBJ databases">
        <title>Fulvivirga kasyanovii gen. nov., sp nov., a novel member of the phylum Bacteroidetes isolated from seawater in a mussel farm.</title>
        <authorList>
            <person name="Zhao L.-H."/>
            <person name="Wang Z.-J."/>
        </authorList>
    </citation>
    <scope>NUCLEOTIDE SEQUENCE</scope>
    <source>
        <strain evidence="2">29W222</strain>
    </source>
</reference>
<proteinExistence type="predicted"/>
<evidence type="ECO:0000313" key="2">
    <source>
        <dbReference type="EMBL" id="MBL6447387.1"/>
    </source>
</evidence>
<evidence type="ECO:0000313" key="3">
    <source>
        <dbReference type="Proteomes" id="UP000614216"/>
    </source>
</evidence>
<dbReference type="Proteomes" id="UP000614216">
    <property type="component" value="Unassembled WGS sequence"/>
</dbReference>
<dbReference type="RefSeq" id="WP_202856925.1">
    <property type="nucleotide sequence ID" value="NZ_JAEUGD010000043.1"/>
</dbReference>
<dbReference type="Pfam" id="PF03167">
    <property type="entry name" value="UDG"/>
    <property type="match status" value="1"/>
</dbReference>